<dbReference type="PANTHER" id="PTHR39335:SF1">
    <property type="entry name" value="BLL4220 PROTEIN"/>
    <property type="match status" value="1"/>
</dbReference>
<reference evidence="2 3" key="1">
    <citation type="submission" date="2018-10" db="EMBL/GenBank/DDBJ databases">
        <title>Draft genome of Fastidiocella sp. strain 375T, a bacterium isolated from a karstic cave dripping water.</title>
        <authorList>
            <person name="Coelho C."/>
            <person name="Verissimo A."/>
            <person name="Tiago I."/>
        </authorList>
    </citation>
    <scope>NUCLEOTIDE SEQUENCE [LARGE SCALE GENOMIC DNA]</scope>
    <source>
        <strain evidence="2 3">CAVE-375</strain>
    </source>
</reference>
<keyword evidence="1" id="KW-0732">Signal</keyword>
<evidence type="ECO:0008006" key="4">
    <source>
        <dbReference type="Google" id="ProtNLM"/>
    </source>
</evidence>
<evidence type="ECO:0000256" key="1">
    <source>
        <dbReference type="SAM" id="SignalP"/>
    </source>
</evidence>
<dbReference type="PIRSF" id="PIRSF029720">
    <property type="entry name" value="UCP029720"/>
    <property type="match status" value="1"/>
</dbReference>
<dbReference type="Proteomes" id="UP000290682">
    <property type="component" value="Unassembled WGS sequence"/>
</dbReference>
<evidence type="ECO:0000313" key="2">
    <source>
        <dbReference type="EMBL" id="RXZ42001.1"/>
    </source>
</evidence>
<accession>A0ABY0FBL2</accession>
<organism evidence="2 3">
    <name type="scientific">Crenobacter cavernae</name>
    <dbReference type="NCBI Taxonomy" id="2290923"/>
    <lineage>
        <taxon>Bacteria</taxon>
        <taxon>Pseudomonadati</taxon>
        <taxon>Pseudomonadota</taxon>
        <taxon>Betaproteobacteria</taxon>
        <taxon>Neisseriales</taxon>
        <taxon>Neisseriaceae</taxon>
        <taxon>Crenobacter</taxon>
    </lineage>
</organism>
<keyword evidence="3" id="KW-1185">Reference proteome</keyword>
<dbReference type="InterPro" id="IPR005297">
    <property type="entry name" value="Lipoprotein_repeat"/>
</dbReference>
<dbReference type="RefSeq" id="WP_129213628.1">
    <property type="nucleotide sequence ID" value="NZ_REGR01000015.1"/>
</dbReference>
<name>A0ABY0FBL2_9NEIS</name>
<comment type="caution">
    <text evidence="2">The sequence shown here is derived from an EMBL/GenBank/DDBJ whole genome shotgun (WGS) entry which is preliminary data.</text>
</comment>
<feature type="chain" id="PRO_5045463531" description="Lipoprotein with Yx(FWY)xxD motif" evidence="1">
    <location>
        <begin position="22"/>
        <end position="124"/>
    </location>
</feature>
<dbReference type="InterPro" id="IPR014558">
    <property type="entry name" value="UCP029720"/>
</dbReference>
<sequence length="124" mass="13302">MKFRNVTVVCLALLTASMAWAGGAPAGKAQGVMTDARGMSLYTFDKDVAGSGKSACSSECLAIWPPLYAETGAKADGDFSVIARDDGKTQWAYKGKPLYYFAKDKTPGDTLGDDVKNVWHLIRD</sequence>
<dbReference type="EMBL" id="REGR01000015">
    <property type="protein sequence ID" value="RXZ42001.1"/>
    <property type="molecule type" value="Genomic_DNA"/>
</dbReference>
<evidence type="ECO:0000313" key="3">
    <source>
        <dbReference type="Proteomes" id="UP000290682"/>
    </source>
</evidence>
<dbReference type="PANTHER" id="PTHR39335">
    <property type="entry name" value="BLL4220 PROTEIN"/>
    <property type="match status" value="1"/>
</dbReference>
<proteinExistence type="predicted"/>
<feature type="signal peptide" evidence="1">
    <location>
        <begin position="1"/>
        <end position="21"/>
    </location>
</feature>
<protein>
    <recommendedName>
        <fullName evidence="4">Lipoprotein with Yx(FWY)xxD motif</fullName>
    </recommendedName>
</protein>
<gene>
    <name evidence="2" type="ORF">EBB06_13195</name>
</gene>
<dbReference type="Pfam" id="PF03640">
    <property type="entry name" value="Lipoprotein_15"/>
    <property type="match status" value="2"/>
</dbReference>